<dbReference type="GO" id="GO:0030420">
    <property type="term" value="P:establishment of competence for transformation"/>
    <property type="evidence" value="ECO:0007669"/>
    <property type="project" value="InterPro"/>
</dbReference>
<feature type="transmembrane region" description="Helical" evidence="6">
    <location>
        <begin position="21"/>
        <end position="42"/>
    </location>
</feature>
<gene>
    <name evidence="8" type="ORF">HNR39_003142</name>
</gene>
<dbReference type="Pfam" id="PF03772">
    <property type="entry name" value="Competence"/>
    <property type="match status" value="1"/>
</dbReference>
<dbReference type="GO" id="GO:0005886">
    <property type="term" value="C:plasma membrane"/>
    <property type="evidence" value="ECO:0007669"/>
    <property type="project" value="UniProtKB-SubCell"/>
</dbReference>
<evidence type="ECO:0000256" key="6">
    <source>
        <dbReference type="SAM" id="Phobius"/>
    </source>
</evidence>
<dbReference type="InterPro" id="IPR052159">
    <property type="entry name" value="Competence_DNA_uptake"/>
</dbReference>
<name>A0A840RUJ2_9BURK</name>
<feature type="transmembrane region" description="Helical" evidence="6">
    <location>
        <begin position="352"/>
        <end position="380"/>
    </location>
</feature>
<reference evidence="8 9" key="1">
    <citation type="submission" date="2020-08" db="EMBL/GenBank/DDBJ databases">
        <title>Genomic Encyclopedia of Type Strains, Phase IV (KMG-IV): sequencing the most valuable type-strain genomes for metagenomic binning, comparative biology and taxonomic classification.</title>
        <authorList>
            <person name="Goeker M."/>
        </authorList>
    </citation>
    <scope>NUCLEOTIDE SEQUENCE [LARGE SCALE GENOMIC DNA]</scope>
    <source>
        <strain evidence="8 9">DSM 23240</strain>
    </source>
</reference>
<dbReference type="InterPro" id="IPR001279">
    <property type="entry name" value="Metallo-B-lactamas"/>
</dbReference>
<feature type="transmembrane region" description="Helical" evidence="6">
    <location>
        <begin position="466"/>
        <end position="485"/>
    </location>
</feature>
<feature type="transmembrane region" description="Helical" evidence="6">
    <location>
        <begin position="386"/>
        <end position="406"/>
    </location>
</feature>
<dbReference type="CDD" id="cd07731">
    <property type="entry name" value="ComA-like_MBL-fold"/>
    <property type="match status" value="1"/>
</dbReference>
<evidence type="ECO:0000256" key="3">
    <source>
        <dbReference type="ARBA" id="ARBA00022692"/>
    </source>
</evidence>
<feature type="transmembrane region" description="Helical" evidence="6">
    <location>
        <begin position="527"/>
        <end position="545"/>
    </location>
</feature>
<dbReference type="InterPro" id="IPR025405">
    <property type="entry name" value="DUF4131"/>
</dbReference>
<feature type="transmembrane region" description="Helical" evidence="6">
    <location>
        <begin position="497"/>
        <end position="515"/>
    </location>
</feature>
<feature type="transmembrane region" description="Helical" evidence="6">
    <location>
        <begin position="443"/>
        <end position="460"/>
    </location>
</feature>
<evidence type="ECO:0000259" key="7">
    <source>
        <dbReference type="SMART" id="SM00849"/>
    </source>
</evidence>
<dbReference type="Pfam" id="PF00753">
    <property type="entry name" value="Lactamase_B"/>
    <property type="match status" value="1"/>
</dbReference>
<keyword evidence="3 6" id="KW-0812">Transmembrane</keyword>
<feature type="domain" description="Metallo-beta-lactamase" evidence="7">
    <location>
        <begin position="584"/>
        <end position="770"/>
    </location>
</feature>
<accession>A0A840RUJ2</accession>
<comment type="caution">
    <text evidence="8">The sequence shown here is derived from an EMBL/GenBank/DDBJ whole genome shotgun (WGS) entry which is preliminary data.</text>
</comment>
<comment type="subcellular location">
    <subcellularLocation>
        <location evidence="1">Cell membrane</location>
        <topology evidence="1">Multi-pass membrane protein</topology>
    </subcellularLocation>
</comment>
<feature type="transmembrane region" description="Helical" evidence="6">
    <location>
        <begin position="326"/>
        <end position="345"/>
    </location>
</feature>
<feature type="transmembrane region" description="Helical" evidence="6">
    <location>
        <begin position="48"/>
        <end position="74"/>
    </location>
</feature>
<dbReference type="PANTHER" id="PTHR30619">
    <property type="entry name" value="DNA INTERNALIZATION/COMPETENCE PROTEIN COMEC/REC2"/>
    <property type="match status" value="1"/>
</dbReference>
<evidence type="ECO:0000313" key="8">
    <source>
        <dbReference type="EMBL" id="MBB5201293.1"/>
    </source>
</evidence>
<evidence type="ECO:0000256" key="4">
    <source>
        <dbReference type="ARBA" id="ARBA00022989"/>
    </source>
</evidence>
<proteinExistence type="predicted"/>
<dbReference type="InterPro" id="IPR036866">
    <property type="entry name" value="RibonucZ/Hydroxyglut_hydro"/>
</dbReference>
<dbReference type="Proteomes" id="UP000571084">
    <property type="component" value="Unassembled WGS sequence"/>
</dbReference>
<organism evidence="8 9">
    <name type="scientific">Glaciimonas immobilis</name>
    <dbReference type="NCBI Taxonomy" id="728004"/>
    <lineage>
        <taxon>Bacteria</taxon>
        <taxon>Pseudomonadati</taxon>
        <taxon>Pseudomonadota</taxon>
        <taxon>Betaproteobacteria</taxon>
        <taxon>Burkholderiales</taxon>
        <taxon>Oxalobacteraceae</taxon>
        <taxon>Glaciimonas</taxon>
    </lineage>
</organism>
<dbReference type="NCBIfam" id="TIGR00361">
    <property type="entry name" value="ComEC_Rec2"/>
    <property type="match status" value="1"/>
</dbReference>
<keyword evidence="2" id="KW-1003">Cell membrane</keyword>
<protein>
    <submittedName>
        <fullName evidence="8">Competence protein ComEC</fullName>
    </submittedName>
</protein>
<dbReference type="InterPro" id="IPR004477">
    <property type="entry name" value="ComEC_N"/>
</dbReference>
<evidence type="ECO:0000256" key="5">
    <source>
        <dbReference type="ARBA" id="ARBA00023136"/>
    </source>
</evidence>
<sequence length="850" mass="93149">MRSFILGFLGGVGYLQTQGELPSFSLVGILLLAAALAGLLVWRLDYRLVKISGLAGCGALLGFCWAALFAHYYLQQELPVKWEGRDVTVIGTVESLPTYFEQGVRFNFAVEKVLPQNGEVPPIPSLLALSWYRGFSRPGAPQLDSETPIGHIEPGARWQLSVRLKRPHGNANPHGFDYEVWLLEQNLRATGYVRADKISSIITANGGADFLPESLPNNRRLNRFVFTIGHSIEAVRSWVRQRMLSALPEKKYVGVLIALVIGDQRAVDQSDWQIFNRTGVGHLISISGLHITMIAGLFAAIMSALWRRSFFIGSALPLRLPAQKAAVLAGAITALLYVLLAGFGLPAQRTLYMLLMVALALWTGRLASVSHVLCMALMAVLVRDPWAVLSPGFWLSFGAVGTILYASVGRTKSLIDPDALMPIPTTWTKAWFEALKAGAHTQYVVTIGLVPLTILLFGQISLVSPLANAIAIPLIGLIVTPLALIGSMLPAPLSTGVLLVAHTLVEWLASILGWLSSFPLAVWQAPLPPLWAFVIAMIATLWLLAPRGWPLRWLALIGWLPLILNSPTQPAEGEMTVTAFDVGQGMALLIETSRHRLLYDTGPYNSPESDAGSRIIVPYLKARGITSIDTMVISHSDSDHSGGALSVMKAVEVGHVVSSLRSSHRIVAAALKHTRCENGQSWNWDGAQFEMLFPTAANYKDSQRKDRKPPKANNMSCTLKITNGDYSILLPGDIEKAQERQLVLSNGANAADLIDGARSLKSTVLLAPHHGSGTSSTSEFLEEVDPSVAIFQVGYRNRFHHPQAQVWERYVQRNVQNLRNDHSGAILLHFGGTLVATEYRQQHKRYWYGR</sequence>
<evidence type="ECO:0000256" key="2">
    <source>
        <dbReference type="ARBA" id="ARBA00022475"/>
    </source>
</evidence>
<keyword evidence="4 6" id="KW-1133">Transmembrane helix</keyword>
<dbReference type="AlphaFoldDB" id="A0A840RUJ2"/>
<dbReference type="EMBL" id="JACHHQ010000006">
    <property type="protein sequence ID" value="MBB5201293.1"/>
    <property type="molecule type" value="Genomic_DNA"/>
</dbReference>
<dbReference type="NCBIfam" id="TIGR00360">
    <property type="entry name" value="ComEC_N-term"/>
    <property type="match status" value="1"/>
</dbReference>
<dbReference type="SUPFAM" id="SSF56281">
    <property type="entry name" value="Metallo-hydrolase/oxidoreductase"/>
    <property type="match status" value="1"/>
</dbReference>
<dbReference type="PANTHER" id="PTHR30619:SF1">
    <property type="entry name" value="RECOMBINATION PROTEIN 2"/>
    <property type="match status" value="1"/>
</dbReference>
<keyword evidence="5 6" id="KW-0472">Membrane</keyword>
<evidence type="ECO:0000313" key="9">
    <source>
        <dbReference type="Proteomes" id="UP000571084"/>
    </source>
</evidence>
<dbReference type="SMART" id="SM00849">
    <property type="entry name" value="Lactamase_B"/>
    <property type="match status" value="1"/>
</dbReference>
<keyword evidence="9" id="KW-1185">Reference proteome</keyword>
<dbReference type="Pfam" id="PF13567">
    <property type="entry name" value="DUF4131"/>
    <property type="match status" value="1"/>
</dbReference>
<feature type="transmembrane region" description="Helical" evidence="6">
    <location>
        <begin position="283"/>
        <end position="306"/>
    </location>
</feature>
<dbReference type="InterPro" id="IPR035681">
    <property type="entry name" value="ComA-like_MBL"/>
</dbReference>
<evidence type="ECO:0000256" key="1">
    <source>
        <dbReference type="ARBA" id="ARBA00004651"/>
    </source>
</evidence>
<dbReference type="RefSeq" id="WP_168056605.1">
    <property type="nucleotide sequence ID" value="NZ_JAAOZT010000011.1"/>
</dbReference>
<dbReference type="Gene3D" id="3.60.15.10">
    <property type="entry name" value="Ribonuclease Z/Hydroxyacylglutathione hydrolase-like"/>
    <property type="match status" value="1"/>
</dbReference>
<dbReference type="InterPro" id="IPR004797">
    <property type="entry name" value="Competence_ComEC/Rec2"/>
</dbReference>